<organism evidence="1 2">
    <name type="scientific">Pluteus cervinus</name>
    <dbReference type="NCBI Taxonomy" id="181527"/>
    <lineage>
        <taxon>Eukaryota</taxon>
        <taxon>Fungi</taxon>
        <taxon>Dikarya</taxon>
        <taxon>Basidiomycota</taxon>
        <taxon>Agaricomycotina</taxon>
        <taxon>Agaricomycetes</taxon>
        <taxon>Agaricomycetidae</taxon>
        <taxon>Agaricales</taxon>
        <taxon>Pluteineae</taxon>
        <taxon>Pluteaceae</taxon>
        <taxon>Pluteus</taxon>
    </lineage>
</organism>
<sequence length="164" mass="17760">MSLQFDQSPINSPGASFTTVGPGGMVNNSQQYTTNTSNLRQRPDNRQKNSNFGIVNLTLGNSNTRGDDAERTDCPAKLVEKVSPGASYDVTERGNPPLCHEETRKVVRRQRSMPPVLYPDEMFLGPVLFPPANSNVRAQTTPAIMATGVSSSMSFQAPPNSSKS</sequence>
<keyword evidence="2" id="KW-1185">Reference proteome</keyword>
<proteinExistence type="predicted"/>
<name>A0ACD3AZ38_9AGAR</name>
<dbReference type="EMBL" id="ML208303">
    <property type="protein sequence ID" value="TFK71065.1"/>
    <property type="molecule type" value="Genomic_DNA"/>
</dbReference>
<accession>A0ACD3AZ38</accession>
<gene>
    <name evidence="1" type="ORF">BDN72DRAFT_486773</name>
</gene>
<reference evidence="1 2" key="1">
    <citation type="journal article" date="2019" name="Nat. Ecol. Evol.">
        <title>Megaphylogeny resolves global patterns of mushroom evolution.</title>
        <authorList>
            <person name="Varga T."/>
            <person name="Krizsan K."/>
            <person name="Foldi C."/>
            <person name="Dima B."/>
            <person name="Sanchez-Garcia M."/>
            <person name="Sanchez-Ramirez S."/>
            <person name="Szollosi G.J."/>
            <person name="Szarkandi J.G."/>
            <person name="Papp V."/>
            <person name="Albert L."/>
            <person name="Andreopoulos W."/>
            <person name="Angelini C."/>
            <person name="Antonin V."/>
            <person name="Barry K.W."/>
            <person name="Bougher N.L."/>
            <person name="Buchanan P."/>
            <person name="Buyck B."/>
            <person name="Bense V."/>
            <person name="Catcheside P."/>
            <person name="Chovatia M."/>
            <person name="Cooper J."/>
            <person name="Damon W."/>
            <person name="Desjardin D."/>
            <person name="Finy P."/>
            <person name="Geml J."/>
            <person name="Haridas S."/>
            <person name="Hughes K."/>
            <person name="Justo A."/>
            <person name="Karasinski D."/>
            <person name="Kautmanova I."/>
            <person name="Kiss B."/>
            <person name="Kocsube S."/>
            <person name="Kotiranta H."/>
            <person name="LaButti K.M."/>
            <person name="Lechner B.E."/>
            <person name="Liimatainen K."/>
            <person name="Lipzen A."/>
            <person name="Lukacs Z."/>
            <person name="Mihaltcheva S."/>
            <person name="Morgado L.N."/>
            <person name="Niskanen T."/>
            <person name="Noordeloos M.E."/>
            <person name="Ohm R.A."/>
            <person name="Ortiz-Santana B."/>
            <person name="Ovrebo C."/>
            <person name="Racz N."/>
            <person name="Riley R."/>
            <person name="Savchenko A."/>
            <person name="Shiryaev A."/>
            <person name="Soop K."/>
            <person name="Spirin V."/>
            <person name="Szebenyi C."/>
            <person name="Tomsovsky M."/>
            <person name="Tulloss R.E."/>
            <person name="Uehling J."/>
            <person name="Grigoriev I.V."/>
            <person name="Vagvolgyi C."/>
            <person name="Papp T."/>
            <person name="Martin F.M."/>
            <person name="Miettinen O."/>
            <person name="Hibbett D.S."/>
            <person name="Nagy L.G."/>
        </authorList>
    </citation>
    <scope>NUCLEOTIDE SEQUENCE [LARGE SCALE GENOMIC DNA]</scope>
    <source>
        <strain evidence="1 2">NL-1719</strain>
    </source>
</reference>
<protein>
    <submittedName>
        <fullName evidence="1">Uncharacterized protein</fullName>
    </submittedName>
</protein>
<evidence type="ECO:0000313" key="2">
    <source>
        <dbReference type="Proteomes" id="UP000308600"/>
    </source>
</evidence>
<dbReference type="Proteomes" id="UP000308600">
    <property type="component" value="Unassembled WGS sequence"/>
</dbReference>
<evidence type="ECO:0000313" key="1">
    <source>
        <dbReference type="EMBL" id="TFK71065.1"/>
    </source>
</evidence>